<accession>A0CTY0</accession>
<organism evidence="1 2">
    <name type="scientific">Paramecium tetraurelia</name>
    <dbReference type="NCBI Taxonomy" id="5888"/>
    <lineage>
        <taxon>Eukaryota</taxon>
        <taxon>Sar</taxon>
        <taxon>Alveolata</taxon>
        <taxon>Ciliophora</taxon>
        <taxon>Intramacronucleata</taxon>
        <taxon>Oligohymenophorea</taxon>
        <taxon>Peniculida</taxon>
        <taxon>Parameciidae</taxon>
        <taxon>Paramecium</taxon>
    </lineage>
</organism>
<dbReference type="PANTHER" id="PTHR33706">
    <property type="entry name" value="MORN VARIANT REPEAT PROTEIN"/>
    <property type="match status" value="1"/>
</dbReference>
<evidence type="ECO:0000313" key="1">
    <source>
        <dbReference type="EMBL" id="CAK74247.1"/>
    </source>
</evidence>
<proteinExistence type="predicted"/>
<dbReference type="Proteomes" id="UP000000600">
    <property type="component" value="Unassembled WGS sequence"/>
</dbReference>
<name>A0CTY0_PARTE</name>
<dbReference type="EMBL" id="CT868178">
    <property type="protein sequence ID" value="CAK74247.1"/>
    <property type="molecule type" value="Genomic_DNA"/>
</dbReference>
<protein>
    <recommendedName>
        <fullName evidence="3">C-type lectin domain-containing protein</fullName>
    </recommendedName>
</protein>
<dbReference type="InParanoid" id="A0CTY0"/>
<keyword evidence="2" id="KW-1185">Reference proteome</keyword>
<dbReference type="HOGENOM" id="CLU_1581552_0_0_1"/>
<dbReference type="GeneID" id="5027429"/>
<dbReference type="SUPFAM" id="SSF82185">
    <property type="entry name" value="Histone H3 K4-specific methyltransferase SET7/9 N-terminal domain"/>
    <property type="match status" value="1"/>
</dbReference>
<sequence>MKSQSQHKRVCFETIQELEVYQMNQIAKRIKKVKIQITKNSDNLITFSQGNTILKKAYPCELQNNIDIFQNIEQIQNLEWQGEYGSNKRKLGMWIATWKGKQILGVGGYYKDEQKIGLWKQPIKNYWSQAQVYESGEYFEDQKCGRWNYIYKNKIIYQIQLIQQRRRII</sequence>
<reference evidence="1 2" key="1">
    <citation type="journal article" date="2006" name="Nature">
        <title>Global trends of whole-genome duplications revealed by the ciliate Paramecium tetraurelia.</title>
        <authorList>
            <consortium name="Genoscope"/>
            <person name="Aury J.-M."/>
            <person name="Jaillon O."/>
            <person name="Duret L."/>
            <person name="Noel B."/>
            <person name="Jubin C."/>
            <person name="Porcel B.M."/>
            <person name="Segurens B."/>
            <person name="Daubin V."/>
            <person name="Anthouard V."/>
            <person name="Aiach N."/>
            <person name="Arnaiz O."/>
            <person name="Billaut A."/>
            <person name="Beisson J."/>
            <person name="Blanc I."/>
            <person name="Bouhouche K."/>
            <person name="Camara F."/>
            <person name="Duharcourt S."/>
            <person name="Guigo R."/>
            <person name="Gogendeau D."/>
            <person name="Katinka M."/>
            <person name="Keller A.-M."/>
            <person name="Kissmehl R."/>
            <person name="Klotz C."/>
            <person name="Koll F."/>
            <person name="Le Moue A."/>
            <person name="Lepere C."/>
            <person name="Malinsky S."/>
            <person name="Nowacki M."/>
            <person name="Nowak J.K."/>
            <person name="Plattner H."/>
            <person name="Poulain J."/>
            <person name="Ruiz F."/>
            <person name="Serrano V."/>
            <person name="Zagulski M."/>
            <person name="Dessen P."/>
            <person name="Betermier M."/>
            <person name="Weissenbach J."/>
            <person name="Scarpelli C."/>
            <person name="Schachter V."/>
            <person name="Sperling L."/>
            <person name="Meyer E."/>
            <person name="Cohen J."/>
            <person name="Wincker P."/>
        </authorList>
    </citation>
    <scope>NUCLEOTIDE SEQUENCE [LARGE SCALE GENOMIC DNA]</scope>
    <source>
        <strain evidence="1 2">Stock d4-2</strain>
    </source>
</reference>
<dbReference type="OMA" id="GMWIATW"/>
<dbReference type="OrthoDB" id="320966at2759"/>
<dbReference type="AlphaFoldDB" id="A0CTY0"/>
<dbReference type="PANTHER" id="PTHR33706:SF1">
    <property type="entry name" value="TPR REPEAT PROTEIN"/>
    <property type="match status" value="1"/>
</dbReference>
<evidence type="ECO:0008006" key="3">
    <source>
        <dbReference type="Google" id="ProtNLM"/>
    </source>
</evidence>
<gene>
    <name evidence="1" type="ORF">GSPATT00038980001</name>
</gene>
<dbReference type="KEGG" id="ptm:GSPATT00038980001"/>
<evidence type="ECO:0000313" key="2">
    <source>
        <dbReference type="Proteomes" id="UP000000600"/>
    </source>
</evidence>
<dbReference type="RefSeq" id="XP_001441644.1">
    <property type="nucleotide sequence ID" value="XM_001441607.2"/>
</dbReference>